<evidence type="ECO:0000256" key="5">
    <source>
        <dbReference type="ARBA" id="ARBA00023136"/>
    </source>
</evidence>
<evidence type="ECO:0000313" key="13">
    <source>
        <dbReference type="RefSeq" id="XP_025053959.1"/>
    </source>
</evidence>
<dbReference type="InterPro" id="IPR015672">
    <property type="entry name" value="GPHR/GTG"/>
</dbReference>
<evidence type="ECO:0000259" key="11">
    <source>
        <dbReference type="Pfam" id="PF12537"/>
    </source>
</evidence>
<dbReference type="GeneID" id="102384416"/>
<reference evidence="13" key="1">
    <citation type="submission" date="2025-08" db="UniProtKB">
        <authorList>
            <consortium name="RefSeq"/>
        </authorList>
    </citation>
    <scope>IDENTIFICATION</scope>
</reference>
<comment type="catalytic activity">
    <reaction evidence="8">
        <text>fluoride(in) = fluoride(out)</text>
        <dbReference type="Rhea" id="RHEA:76159"/>
        <dbReference type="ChEBI" id="CHEBI:17051"/>
    </reaction>
</comment>
<comment type="subcellular location">
    <subcellularLocation>
        <location evidence="1">Membrane</location>
        <topology evidence="1">Multi-pass membrane protein</topology>
    </subcellularLocation>
</comment>
<dbReference type="FunCoup" id="A0A3Q0G2T0">
    <property type="interactions" value="319"/>
</dbReference>
<comment type="catalytic activity">
    <reaction evidence="7">
        <text>bromide(in) = bromide(out)</text>
        <dbReference type="Rhea" id="RHEA:75383"/>
        <dbReference type="ChEBI" id="CHEBI:15858"/>
    </reaction>
</comment>
<comment type="catalytic activity">
    <reaction evidence="6">
        <text>iodide(out) = iodide(in)</text>
        <dbReference type="Rhea" id="RHEA:66324"/>
        <dbReference type="ChEBI" id="CHEBI:16382"/>
    </reaction>
</comment>
<dbReference type="Proteomes" id="UP000189705">
    <property type="component" value="Unplaced"/>
</dbReference>
<dbReference type="GO" id="GO:0051452">
    <property type="term" value="P:intracellular pH reduction"/>
    <property type="evidence" value="ECO:0007669"/>
    <property type="project" value="TreeGrafter"/>
</dbReference>
<dbReference type="PANTHER" id="PTHR15948">
    <property type="entry name" value="G-PROTEIN COUPLED RECEPTOR 89-RELATED"/>
    <property type="match status" value="1"/>
</dbReference>
<evidence type="ECO:0000256" key="6">
    <source>
        <dbReference type="ARBA" id="ARBA00024145"/>
    </source>
</evidence>
<evidence type="ECO:0000259" key="10">
    <source>
        <dbReference type="Pfam" id="PF12430"/>
    </source>
</evidence>
<feature type="domain" description="Abscisic acid G-protein coupled receptor-like" evidence="10">
    <location>
        <begin position="365"/>
        <end position="475"/>
    </location>
</feature>
<evidence type="ECO:0000313" key="12">
    <source>
        <dbReference type="Proteomes" id="UP000189705"/>
    </source>
</evidence>
<comment type="similarity">
    <text evidence="2">Belongs to the Golgi pH regulator (TC 1.A.38) family.</text>
</comment>
<feature type="transmembrane region" description="Helical" evidence="9">
    <location>
        <begin position="122"/>
        <end position="144"/>
    </location>
</feature>
<evidence type="ECO:0000256" key="4">
    <source>
        <dbReference type="ARBA" id="ARBA00022989"/>
    </source>
</evidence>
<sequence length="484" mass="55663">MRQLFKDYEVRQYVVQVVFSVTFAFSCTMFELIIFEILGVLNSSSRYFHWKLNLCVILLLLVFMVPFYIGYFVVSNIRLLHRKRLFFACLVWLTFMYFFWKLGDPFPILSPKHGILSIEQLISRVGVIGVTLMALLSGFGAVNCPYTYMSYFLRNVTDADILALERRLLQTMDMIISKKKRIAMAHRTMFQRGEVHNKPTGFWGMIKSVTTSAPGSENLSLIQQEVDALEELSRQLFLETADLHATKERIEYSRTFQGKYFNFLGYFFSIYCVWKIFMATINIVFDRVGKTDPVTRGIEITVNYLGIQFDPFASLATPSKYCHGGRVPADSGFLHYTALIHPWSSSLLGTEEDSNPGQKAACLHVKFWSQHISFILVGIIIVTSIRGLLITLTKFFYAISSSKSSNVIVLLLAQIMGMYFVSSVLLIRMSMPLEYRTIITEVLGELQFNFYHRWFDVIFLVSALSSILFLYLAHKQAPEKHMAL</sequence>
<feature type="domain" description="Abscisic acid G-protein coupled receptor-like" evidence="10">
    <location>
        <begin position="252"/>
        <end position="302"/>
    </location>
</feature>
<dbReference type="PANTHER" id="PTHR15948:SF0">
    <property type="entry name" value="GOLGI PH REGULATOR A-RELATED"/>
    <property type="match status" value="1"/>
</dbReference>
<dbReference type="GO" id="GO:0008308">
    <property type="term" value="F:voltage-gated monoatomic anion channel activity"/>
    <property type="evidence" value="ECO:0007669"/>
    <property type="project" value="TreeGrafter"/>
</dbReference>
<evidence type="ECO:0000256" key="9">
    <source>
        <dbReference type="SAM" id="Phobius"/>
    </source>
</evidence>
<name>A0A3Q0G2T0_ALLSI</name>
<dbReference type="RefSeq" id="XP_025053959.1">
    <property type="nucleotide sequence ID" value="XM_025198174.1"/>
</dbReference>
<dbReference type="PROSITE" id="PS51257">
    <property type="entry name" value="PROKAR_LIPOPROTEIN"/>
    <property type="match status" value="1"/>
</dbReference>
<feature type="transmembrane region" description="Helical" evidence="9">
    <location>
        <begin position="85"/>
        <end position="102"/>
    </location>
</feature>
<feature type="transmembrane region" description="Helical" evidence="9">
    <location>
        <begin position="451"/>
        <end position="472"/>
    </location>
</feature>
<organism evidence="12 13">
    <name type="scientific">Alligator sinensis</name>
    <name type="common">Chinese alligator</name>
    <dbReference type="NCBI Taxonomy" id="38654"/>
    <lineage>
        <taxon>Eukaryota</taxon>
        <taxon>Metazoa</taxon>
        <taxon>Chordata</taxon>
        <taxon>Craniata</taxon>
        <taxon>Vertebrata</taxon>
        <taxon>Euteleostomi</taxon>
        <taxon>Archelosauria</taxon>
        <taxon>Archosauria</taxon>
        <taxon>Crocodylia</taxon>
        <taxon>Alligatoridae</taxon>
        <taxon>Alligatorinae</taxon>
        <taxon>Alligator</taxon>
    </lineage>
</organism>
<keyword evidence="4 9" id="KW-1133">Transmembrane helix</keyword>
<proteinExistence type="inferred from homology"/>
<accession>A0A3Q0G2T0</accession>
<feature type="transmembrane region" description="Helical" evidence="9">
    <location>
        <begin position="50"/>
        <end position="73"/>
    </location>
</feature>
<dbReference type="InterPro" id="IPR025969">
    <property type="entry name" value="ABA_GPCR_dom"/>
</dbReference>
<evidence type="ECO:0000256" key="2">
    <source>
        <dbReference type="ARBA" id="ARBA00009478"/>
    </source>
</evidence>
<dbReference type="STRING" id="38654.A0A3Q0G2T0"/>
<dbReference type="GO" id="GO:0032580">
    <property type="term" value="C:Golgi cisterna membrane"/>
    <property type="evidence" value="ECO:0007669"/>
    <property type="project" value="TreeGrafter"/>
</dbReference>
<protein>
    <submittedName>
        <fullName evidence="13">Golgi pH regulator B isoform X1</fullName>
    </submittedName>
</protein>
<evidence type="ECO:0000256" key="7">
    <source>
        <dbReference type="ARBA" id="ARBA00035085"/>
    </source>
</evidence>
<feature type="transmembrane region" description="Helical" evidence="9">
    <location>
        <begin position="263"/>
        <end position="285"/>
    </location>
</feature>
<gene>
    <name evidence="13" type="primary">GPR89B</name>
</gene>
<dbReference type="CTD" id="51463"/>
<evidence type="ECO:0000256" key="8">
    <source>
        <dbReference type="ARBA" id="ARBA00044702"/>
    </source>
</evidence>
<feature type="transmembrane region" description="Helical" evidence="9">
    <location>
        <begin position="12"/>
        <end position="38"/>
    </location>
</feature>
<dbReference type="AlphaFoldDB" id="A0A3Q0G2T0"/>
<keyword evidence="5 9" id="KW-0472">Membrane</keyword>
<keyword evidence="3 9" id="KW-0812">Transmembrane</keyword>
<evidence type="ECO:0000256" key="1">
    <source>
        <dbReference type="ARBA" id="ARBA00004141"/>
    </source>
</evidence>
<feature type="transmembrane region" description="Helical" evidence="9">
    <location>
        <begin position="372"/>
        <end position="397"/>
    </location>
</feature>
<evidence type="ECO:0000256" key="3">
    <source>
        <dbReference type="ARBA" id="ARBA00022692"/>
    </source>
</evidence>
<keyword evidence="12" id="KW-1185">Reference proteome</keyword>
<dbReference type="Pfam" id="PF12537">
    <property type="entry name" value="GPHR_N"/>
    <property type="match status" value="1"/>
</dbReference>
<feature type="domain" description="Golgi pH regulator conserved" evidence="11">
    <location>
        <begin position="117"/>
        <end position="182"/>
    </location>
</feature>
<dbReference type="Pfam" id="PF12430">
    <property type="entry name" value="ABA_GPCR"/>
    <property type="match status" value="2"/>
</dbReference>
<feature type="transmembrane region" description="Helical" evidence="9">
    <location>
        <begin position="409"/>
        <end position="431"/>
    </location>
</feature>
<dbReference type="InParanoid" id="A0A3Q0G2T0"/>
<dbReference type="InterPro" id="IPR022535">
    <property type="entry name" value="Golgi_pH-regulator_cons_dom"/>
</dbReference>